<keyword evidence="2 3" id="KW-0961">Cell wall biogenesis/degradation</keyword>
<keyword evidence="3" id="KW-0449">Lipoprotein</keyword>
<evidence type="ECO:0000256" key="4">
    <source>
        <dbReference type="RuleBase" id="RU003495"/>
    </source>
</evidence>
<name>A0A4Q1DA72_9BACT</name>
<dbReference type="PANTHER" id="PTHR34183:SF1">
    <property type="entry name" value="ENDOLYTIC PEPTIDOGLYCAN TRANSGLYCOSYLASE RLPA"/>
    <property type="match status" value="1"/>
</dbReference>
<feature type="domain" description="RlpA-like protein double-psi beta-barrel" evidence="6">
    <location>
        <begin position="40"/>
        <end position="129"/>
    </location>
</feature>
<evidence type="ECO:0000259" key="6">
    <source>
        <dbReference type="Pfam" id="PF03330"/>
    </source>
</evidence>
<evidence type="ECO:0000313" key="7">
    <source>
        <dbReference type="EMBL" id="RXK86292.1"/>
    </source>
</evidence>
<accession>A0A4Q1DA72</accession>
<dbReference type="Proteomes" id="UP000290545">
    <property type="component" value="Unassembled WGS sequence"/>
</dbReference>
<dbReference type="EMBL" id="SDHZ01000001">
    <property type="protein sequence ID" value="RXK86292.1"/>
    <property type="molecule type" value="Genomic_DNA"/>
</dbReference>
<comment type="caution">
    <text evidence="7">The sequence shown here is derived from an EMBL/GenBank/DDBJ whole genome shotgun (WGS) entry which is preliminary data.</text>
</comment>
<dbReference type="GO" id="GO:0008932">
    <property type="term" value="F:lytic endotransglycosylase activity"/>
    <property type="evidence" value="ECO:0007669"/>
    <property type="project" value="UniProtKB-UniRule"/>
</dbReference>
<keyword evidence="3" id="KW-0472">Membrane</keyword>
<dbReference type="InterPro" id="IPR034718">
    <property type="entry name" value="RlpA"/>
</dbReference>
<organism evidence="7 8">
    <name type="scientific">Filimonas effusa</name>
    <dbReference type="NCBI Taxonomy" id="2508721"/>
    <lineage>
        <taxon>Bacteria</taxon>
        <taxon>Pseudomonadati</taxon>
        <taxon>Bacteroidota</taxon>
        <taxon>Chitinophagia</taxon>
        <taxon>Chitinophagales</taxon>
        <taxon>Chitinophagaceae</taxon>
        <taxon>Filimonas</taxon>
    </lineage>
</organism>
<evidence type="ECO:0000256" key="2">
    <source>
        <dbReference type="ARBA" id="ARBA00023316"/>
    </source>
</evidence>
<dbReference type="NCBIfam" id="TIGR00413">
    <property type="entry name" value="rlpA"/>
    <property type="match status" value="1"/>
</dbReference>
<evidence type="ECO:0000256" key="5">
    <source>
        <dbReference type="SAM" id="SignalP"/>
    </source>
</evidence>
<keyword evidence="3" id="KW-1003">Cell membrane</keyword>
<keyword evidence="3" id="KW-0564">Palmitate</keyword>
<evidence type="ECO:0000256" key="1">
    <source>
        <dbReference type="ARBA" id="ARBA00023239"/>
    </source>
</evidence>
<gene>
    <name evidence="3" type="primary">rlpA</name>
    <name evidence="7" type="ORF">ESB13_05660</name>
</gene>
<protein>
    <recommendedName>
        <fullName evidence="3">Probable endolytic peptidoglycan transglycosylase RlpA</fullName>
        <ecNumber evidence="3">4.2.2.-</ecNumber>
    </recommendedName>
</protein>
<dbReference type="CDD" id="cd22268">
    <property type="entry name" value="DPBB_RlpA-like"/>
    <property type="match status" value="1"/>
</dbReference>
<dbReference type="GO" id="GO:0005886">
    <property type="term" value="C:plasma membrane"/>
    <property type="evidence" value="ECO:0007669"/>
    <property type="project" value="UniProtKB-SubCell"/>
</dbReference>
<dbReference type="InterPro" id="IPR036908">
    <property type="entry name" value="RlpA-like_sf"/>
</dbReference>
<feature type="chain" id="PRO_5021054462" description="Probable endolytic peptidoglycan transglycosylase RlpA" evidence="5">
    <location>
        <begin position="20"/>
        <end position="132"/>
    </location>
</feature>
<comment type="similarity">
    <text evidence="3 4">Belongs to the RlpA family.</text>
</comment>
<dbReference type="GO" id="GO:0071555">
    <property type="term" value="P:cell wall organization"/>
    <property type="evidence" value="ECO:0007669"/>
    <property type="project" value="UniProtKB-KW"/>
</dbReference>
<keyword evidence="8" id="KW-1185">Reference proteome</keyword>
<comment type="function">
    <text evidence="3">Lytic transglycosylase with a strong preference for naked glycan strands that lack stem peptides.</text>
</comment>
<dbReference type="SUPFAM" id="SSF50685">
    <property type="entry name" value="Barwin-like endoglucanases"/>
    <property type="match status" value="1"/>
</dbReference>
<reference evidence="7 8" key="1">
    <citation type="submission" date="2019-01" db="EMBL/GenBank/DDBJ databases">
        <title>Filimonas sp. strain TTM-71.</title>
        <authorList>
            <person name="Chen W.-M."/>
        </authorList>
    </citation>
    <scope>NUCLEOTIDE SEQUENCE [LARGE SCALE GENOMIC DNA]</scope>
    <source>
        <strain evidence="7 8">TTM-71</strain>
    </source>
</reference>
<dbReference type="PANTHER" id="PTHR34183">
    <property type="entry name" value="ENDOLYTIC PEPTIDOGLYCAN TRANSGLYCOSYLASE RLPA"/>
    <property type="match status" value="1"/>
</dbReference>
<evidence type="ECO:0000256" key="3">
    <source>
        <dbReference type="HAMAP-Rule" id="MF_02071"/>
    </source>
</evidence>
<dbReference type="EC" id="4.2.2.-" evidence="3"/>
<feature type="signal peptide" evidence="5">
    <location>
        <begin position="1"/>
        <end position="19"/>
    </location>
</feature>
<dbReference type="AlphaFoldDB" id="A0A4Q1DA72"/>
<dbReference type="PROSITE" id="PS51257">
    <property type="entry name" value="PROKAR_LIPOPROTEIN"/>
    <property type="match status" value="1"/>
</dbReference>
<proteinExistence type="inferred from homology"/>
<comment type="subcellular location">
    <subcellularLocation>
        <location evidence="3">Cell membrane</location>
        <topology evidence="3">Lipid-anchor</topology>
    </subcellularLocation>
</comment>
<dbReference type="GO" id="GO:0000270">
    <property type="term" value="P:peptidoglycan metabolic process"/>
    <property type="evidence" value="ECO:0007669"/>
    <property type="project" value="UniProtKB-UniRule"/>
</dbReference>
<dbReference type="Gene3D" id="2.40.40.10">
    <property type="entry name" value="RlpA-like domain"/>
    <property type="match status" value="1"/>
</dbReference>
<dbReference type="HAMAP" id="MF_02071">
    <property type="entry name" value="RlpA"/>
    <property type="match status" value="1"/>
</dbReference>
<dbReference type="Pfam" id="PF03330">
    <property type="entry name" value="DPBB_1"/>
    <property type="match status" value="1"/>
</dbReference>
<dbReference type="OrthoDB" id="9779128at2"/>
<keyword evidence="5" id="KW-0732">Signal</keyword>
<dbReference type="InterPro" id="IPR012997">
    <property type="entry name" value="RplA"/>
</dbReference>
<sequence>MQYRFNILTFLLLSVLAMASCSRKTAPAGSETGSGKFRREKGKASYYADKFDGRKTASGEIFRQNKLTAAHRTLPFGTMVTVKNLANGKTVTVRVNDRGPFVSGRIIDLSRAAANAIDIVKQGVASVEISYR</sequence>
<evidence type="ECO:0000313" key="8">
    <source>
        <dbReference type="Proteomes" id="UP000290545"/>
    </source>
</evidence>
<keyword evidence="1 3" id="KW-0456">Lyase</keyword>
<dbReference type="InterPro" id="IPR009009">
    <property type="entry name" value="RlpA-like_DPBB"/>
</dbReference>